<keyword evidence="10" id="KW-1185">Reference proteome</keyword>
<dbReference type="KEGG" id="salo:EF888_14330"/>
<protein>
    <submittedName>
        <fullName evidence="9">Cytochrome c553</fullName>
    </submittedName>
</protein>
<feature type="chain" id="PRO_5016248648" evidence="7">
    <location>
        <begin position="20"/>
        <end position="100"/>
    </location>
</feature>
<comment type="caution">
    <text evidence="9">The sequence shown here is derived from an EMBL/GenBank/DDBJ whole genome shotgun (WGS) entry which is preliminary data.</text>
</comment>
<keyword evidence="1" id="KW-0813">Transport</keyword>
<dbReference type="Gene3D" id="1.10.760.10">
    <property type="entry name" value="Cytochrome c-like domain"/>
    <property type="match status" value="1"/>
</dbReference>
<evidence type="ECO:0000256" key="2">
    <source>
        <dbReference type="ARBA" id="ARBA00022617"/>
    </source>
</evidence>
<dbReference type="OrthoDB" id="9805828at2"/>
<keyword evidence="7" id="KW-0732">Signal</keyword>
<sequence length="100" mass="10452">MRAPLLALAVSALAAAAGAAETGDSEYGAYLSGECTTCHRADGADEGIPPIVGWHEEAFVAALQAYRSKTRLHPVMNMVAGRLNDDEIEALAAYFATLAD</sequence>
<dbReference type="RefSeq" id="WP_109760765.1">
    <property type="nucleotide sequence ID" value="NZ_CP034588.1"/>
</dbReference>
<dbReference type="Pfam" id="PF00034">
    <property type="entry name" value="Cytochrom_C"/>
    <property type="match status" value="1"/>
</dbReference>
<evidence type="ECO:0000256" key="7">
    <source>
        <dbReference type="SAM" id="SignalP"/>
    </source>
</evidence>
<evidence type="ECO:0000256" key="4">
    <source>
        <dbReference type="ARBA" id="ARBA00022982"/>
    </source>
</evidence>
<evidence type="ECO:0000256" key="6">
    <source>
        <dbReference type="PROSITE-ProRule" id="PRU00433"/>
    </source>
</evidence>
<dbReference type="GO" id="GO:0046872">
    <property type="term" value="F:metal ion binding"/>
    <property type="evidence" value="ECO:0007669"/>
    <property type="project" value="UniProtKB-KW"/>
</dbReference>
<feature type="signal peptide" evidence="7">
    <location>
        <begin position="1"/>
        <end position="19"/>
    </location>
</feature>
<evidence type="ECO:0000256" key="5">
    <source>
        <dbReference type="ARBA" id="ARBA00023004"/>
    </source>
</evidence>
<accession>A0A316G207</accession>
<evidence type="ECO:0000313" key="9">
    <source>
        <dbReference type="EMBL" id="PWK54663.1"/>
    </source>
</evidence>
<dbReference type="Proteomes" id="UP000245390">
    <property type="component" value="Unassembled WGS sequence"/>
</dbReference>
<name>A0A316G207_9RHOB</name>
<dbReference type="GO" id="GO:0009055">
    <property type="term" value="F:electron transfer activity"/>
    <property type="evidence" value="ECO:0007669"/>
    <property type="project" value="InterPro"/>
</dbReference>
<evidence type="ECO:0000313" key="10">
    <source>
        <dbReference type="Proteomes" id="UP000245390"/>
    </source>
</evidence>
<dbReference type="SUPFAM" id="SSF46626">
    <property type="entry name" value="Cytochrome c"/>
    <property type="match status" value="1"/>
</dbReference>
<dbReference type="GO" id="GO:0020037">
    <property type="term" value="F:heme binding"/>
    <property type="evidence" value="ECO:0007669"/>
    <property type="project" value="InterPro"/>
</dbReference>
<evidence type="ECO:0000259" key="8">
    <source>
        <dbReference type="PROSITE" id="PS51007"/>
    </source>
</evidence>
<dbReference type="EMBL" id="QGGV01000011">
    <property type="protein sequence ID" value="PWK54663.1"/>
    <property type="molecule type" value="Genomic_DNA"/>
</dbReference>
<proteinExistence type="predicted"/>
<dbReference type="PANTHER" id="PTHR33751">
    <property type="entry name" value="CBB3-TYPE CYTOCHROME C OXIDASE SUBUNIT FIXP"/>
    <property type="match status" value="1"/>
</dbReference>
<organism evidence="9 10">
    <name type="scientific">Silicimonas algicola</name>
    <dbReference type="NCBI Taxonomy" id="1826607"/>
    <lineage>
        <taxon>Bacteria</taxon>
        <taxon>Pseudomonadati</taxon>
        <taxon>Pseudomonadota</taxon>
        <taxon>Alphaproteobacteria</taxon>
        <taxon>Rhodobacterales</taxon>
        <taxon>Paracoccaceae</taxon>
    </lineage>
</organism>
<dbReference type="InterPro" id="IPR050597">
    <property type="entry name" value="Cytochrome_c_Oxidase_Subunit"/>
</dbReference>
<dbReference type="InterPro" id="IPR009056">
    <property type="entry name" value="Cyt_c-like_dom"/>
</dbReference>
<evidence type="ECO:0000256" key="1">
    <source>
        <dbReference type="ARBA" id="ARBA00022448"/>
    </source>
</evidence>
<keyword evidence="3 6" id="KW-0479">Metal-binding</keyword>
<evidence type="ECO:0000256" key="3">
    <source>
        <dbReference type="ARBA" id="ARBA00022723"/>
    </source>
</evidence>
<gene>
    <name evidence="9" type="ORF">C8D95_11198</name>
</gene>
<keyword evidence="2 6" id="KW-0349">Heme</keyword>
<dbReference type="InterPro" id="IPR036909">
    <property type="entry name" value="Cyt_c-like_dom_sf"/>
</dbReference>
<dbReference type="PANTHER" id="PTHR33751:SF9">
    <property type="entry name" value="CYTOCHROME C4"/>
    <property type="match status" value="1"/>
</dbReference>
<keyword evidence="4" id="KW-0249">Electron transport</keyword>
<dbReference type="AlphaFoldDB" id="A0A316G207"/>
<feature type="domain" description="Cytochrome c" evidence="8">
    <location>
        <begin position="18"/>
        <end position="99"/>
    </location>
</feature>
<keyword evidence="5 6" id="KW-0408">Iron</keyword>
<reference evidence="9 10" key="1">
    <citation type="submission" date="2018-05" db="EMBL/GenBank/DDBJ databases">
        <title>Genomic Encyclopedia of Type Strains, Phase IV (KMG-IV): sequencing the most valuable type-strain genomes for metagenomic binning, comparative biology and taxonomic classification.</title>
        <authorList>
            <person name="Goeker M."/>
        </authorList>
    </citation>
    <scope>NUCLEOTIDE SEQUENCE [LARGE SCALE GENOMIC DNA]</scope>
    <source>
        <strain evidence="9 10">DSM 103371</strain>
    </source>
</reference>
<dbReference type="PROSITE" id="PS51007">
    <property type="entry name" value="CYTC"/>
    <property type="match status" value="1"/>
</dbReference>